<dbReference type="Araport" id="AT5G46440"/>
<dbReference type="EMBL" id="CACRSJ010000110">
    <property type="protein sequence ID" value="VYS69489.1"/>
    <property type="molecule type" value="Genomic_DNA"/>
</dbReference>
<dbReference type="OrthoDB" id="10273565at2759"/>
<evidence type="ECO:0000313" key="3">
    <source>
        <dbReference type="EMBL" id="OAO90182.1"/>
    </source>
</evidence>
<dbReference type="GeneID" id="834687"/>
<name>A0A178UAQ8_ARATH</name>
<dbReference type="EMBL" id="LUHQ01000005">
    <property type="protein sequence ID" value="OAO90182.1"/>
    <property type="molecule type" value="Genomic_DNA"/>
</dbReference>
<dbReference type="ExpressionAtlas" id="A0A178UAQ8">
    <property type="expression patterns" value="baseline and differential"/>
</dbReference>
<gene>
    <name evidence="1" type="ordered locus">At5g46440</name>
    <name evidence="3" type="ordered locus">AXX17_At5g44910</name>
    <name evidence="4" type="ORF">AN1_LOCUS24874</name>
    <name evidence="2" type="ORF">C24_LOCUS24709</name>
</gene>
<evidence type="ECO:0000313" key="6">
    <source>
        <dbReference type="Proteomes" id="UP000426265"/>
    </source>
</evidence>
<evidence type="ECO:0000313" key="1">
    <source>
        <dbReference type="Araport" id="AT5G46440"/>
    </source>
</evidence>
<sequence>MNVVAVKLGSRVDSFVANSVVVMFSGNMNDAVSVFIDNWRKNLVSWSSSIVGFYKKEESFLVTCQADQIISRKIKHYTCKVYILGRKIDVVIS</sequence>
<reference evidence="2 7" key="3">
    <citation type="submission" date="2019-12" db="EMBL/GenBank/DDBJ databases">
        <authorList>
            <person name="Jiao W.-B."/>
            <person name="Schneeberger K."/>
        </authorList>
    </citation>
    <scope>NUCLEOTIDE SEQUENCE [LARGE SCALE GENOMIC DNA]</scope>
    <source>
        <strain evidence="6">cv. An-1</strain>
        <strain evidence="7">cv. C24</strain>
    </source>
</reference>
<reference evidence="5" key="1">
    <citation type="journal article" date="2016" name="Proc. Natl. Acad. Sci. U.S.A.">
        <title>Chromosome-level assembly of Arabidopsis thaliana Ler reveals the extent of translocation and inversion polymorphisms.</title>
        <authorList>
            <person name="Zapata L."/>
            <person name="Ding J."/>
            <person name="Willing E.M."/>
            <person name="Hartwig B."/>
            <person name="Bezdan D."/>
            <person name="Jiao W.B."/>
            <person name="Patel V."/>
            <person name="Velikkakam James G."/>
            <person name="Koornneef M."/>
            <person name="Ossowski S."/>
            <person name="Schneeberger K."/>
        </authorList>
    </citation>
    <scope>NUCLEOTIDE SEQUENCE [LARGE SCALE GENOMIC DNA]</scope>
    <source>
        <strain evidence="5">cv. Landsberg erecta</strain>
    </source>
</reference>
<dbReference type="SMR" id="A0A178UAQ8"/>
<evidence type="ECO:0000313" key="2">
    <source>
        <dbReference type="EMBL" id="CAA0407988.1"/>
    </source>
</evidence>
<reference evidence="3" key="2">
    <citation type="submission" date="2016-03" db="EMBL/GenBank/DDBJ databases">
        <title>Full-length assembly of Arabidopsis thaliana Ler reveals the complement of translocations and inversions.</title>
        <authorList>
            <person name="Zapata L."/>
            <person name="Schneeberger K."/>
            <person name="Ossowski S."/>
        </authorList>
    </citation>
    <scope>NUCLEOTIDE SEQUENCE [LARGE SCALE GENOMIC DNA]</scope>
    <source>
        <tissue evidence="3">Leaf</tissue>
    </source>
</reference>
<dbReference type="EMBL" id="CACSHJ010000096">
    <property type="protein sequence ID" value="CAA0407988.1"/>
    <property type="molecule type" value="Genomic_DNA"/>
</dbReference>
<dbReference type="Proteomes" id="UP000434276">
    <property type="component" value="Unassembled WGS sequence"/>
</dbReference>
<evidence type="ECO:0000313" key="7">
    <source>
        <dbReference type="Proteomes" id="UP000434276"/>
    </source>
</evidence>
<dbReference type="Proteomes" id="UP000426265">
    <property type="component" value="Unassembled WGS sequence"/>
</dbReference>
<evidence type="ECO:0000313" key="5">
    <source>
        <dbReference type="Proteomes" id="UP000078284"/>
    </source>
</evidence>
<evidence type="ECO:0000313" key="4">
    <source>
        <dbReference type="EMBL" id="VYS69489.1"/>
    </source>
</evidence>
<accession>A0A178UAQ8</accession>
<protein>
    <submittedName>
        <fullName evidence="3">Uncharacterized protein</fullName>
    </submittedName>
</protein>
<dbReference type="AlphaFoldDB" id="A0A178UAQ8"/>
<dbReference type="KEGG" id="ath:AT5G46440"/>
<dbReference type="Proteomes" id="UP000078284">
    <property type="component" value="Chromosome 5"/>
</dbReference>
<organism evidence="3 5">
    <name type="scientific">Arabidopsis thaliana</name>
    <name type="common">Mouse-ear cress</name>
    <dbReference type="NCBI Taxonomy" id="3702"/>
    <lineage>
        <taxon>Eukaryota</taxon>
        <taxon>Viridiplantae</taxon>
        <taxon>Streptophyta</taxon>
        <taxon>Embryophyta</taxon>
        <taxon>Tracheophyta</taxon>
        <taxon>Spermatophyta</taxon>
        <taxon>Magnoliopsida</taxon>
        <taxon>eudicotyledons</taxon>
        <taxon>Gunneridae</taxon>
        <taxon>Pentapetalae</taxon>
        <taxon>rosids</taxon>
        <taxon>malvids</taxon>
        <taxon>Brassicales</taxon>
        <taxon>Brassicaceae</taxon>
        <taxon>Camelineae</taxon>
        <taxon>Arabidopsis</taxon>
    </lineage>
</organism>
<proteinExistence type="predicted"/>